<dbReference type="Proteomes" id="UP000031521">
    <property type="component" value="Chromosome"/>
</dbReference>
<organism evidence="2 3">
    <name type="scientific">Celeribacter indicus</name>
    <dbReference type="NCBI Taxonomy" id="1208324"/>
    <lineage>
        <taxon>Bacteria</taxon>
        <taxon>Pseudomonadati</taxon>
        <taxon>Pseudomonadota</taxon>
        <taxon>Alphaproteobacteria</taxon>
        <taxon>Rhodobacterales</taxon>
        <taxon>Roseobacteraceae</taxon>
        <taxon>Celeribacter</taxon>
    </lineage>
</organism>
<dbReference type="STRING" id="1208324.P73_2087"/>
<evidence type="ECO:0000313" key="2">
    <source>
        <dbReference type="EMBL" id="AJE46802.1"/>
    </source>
</evidence>
<dbReference type="OrthoDB" id="8718286at2"/>
<protein>
    <submittedName>
        <fullName evidence="2">Uncharacterized protein</fullName>
    </submittedName>
</protein>
<accession>A0A0B5E2X4</accession>
<dbReference type="AlphaFoldDB" id="A0A0B5E2X4"/>
<dbReference type="HOGENOM" id="CLU_1438712_0_0_5"/>
<evidence type="ECO:0000256" key="1">
    <source>
        <dbReference type="SAM" id="MobiDB-lite"/>
    </source>
</evidence>
<dbReference type="KEGG" id="cid:P73_2087"/>
<gene>
    <name evidence="2" type="ORF">P73_2087</name>
</gene>
<sequence>MPRTTAGLSTTLASLPLDKGLRRAVERQQEALGRADRSEADLLSPEHAGPVSRLERRAIALHVAAIHREQELIDRYHALLAATEGAGTALAHLVEAEAQRDAARPAPTGHALPDERLAQLLAHVRALLEGDRQGRSALLALDAEAAGIVSRILALVVFEARVIGGLRQCALARRSVNPPAPKGYTNHV</sequence>
<dbReference type="RefSeq" id="WP_043869527.1">
    <property type="nucleotide sequence ID" value="NZ_CP004393.1"/>
</dbReference>
<reference evidence="2 3" key="1">
    <citation type="journal article" date="2014" name="Int. J. Syst. Evol. Microbiol.">
        <title>Celeribacter indicus sp. nov., a polycyclic aromatic hydrocarbon-degrading bacterium from deep-sea sediment and reclassification of Huaishuia halophila as Celeribacter halophilus comb. nov.</title>
        <authorList>
            <person name="Lai Q."/>
            <person name="Cao J."/>
            <person name="Yuan J."/>
            <person name="Li F."/>
            <person name="Shao Z."/>
        </authorList>
    </citation>
    <scope>NUCLEOTIDE SEQUENCE [LARGE SCALE GENOMIC DNA]</scope>
    <source>
        <strain evidence="2">P73</strain>
    </source>
</reference>
<keyword evidence="3" id="KW-1185">Reference proteome</keyword>
<name>A0A0B5E2X4_9RHOB</name>
<dbReference type="EMBL" id="CP004393">
    <property type="protein sequence ID" value="AJE46802.1"/>
    <property type="molecule type" value="Genomic_DNA"/>
</dbReference>
<proteinExistence type="predicted"/>
<feature type="region of interest" description="Disordered" evidence="1">
    <location>
        <begin position="28"/>
        <end position="48"/>
    </location>
</feature>
<evidence type="ECO:0000313" key="3">
    <source>
        <dbReference type="Proteomes" id="UP000031521"/>
    </source>
</evidence>
<feature type="compositionally biased region" description="Basic and acidic residues" evidence="1">
    <location>
        <begin position="28"/>
        <end position="40"/>
    </location>
</feature>